<dbReference type="Proteomes" id="UP000216311">
    <property type="component" value="Unassembled WGS sequence"/>
</dbReference>
<dbReference type="InterPro" id="IPR042095">
    <property type="entry name" value="SUMF_sf"/>
</dbReference>
<dbReference type="EMBL" id="NMVQ01000007">
    <property type="protein sequence ID" value="OYO23541.1"/>
    <property type="molecule type" value="Genomic_DNA"/>
</dbReference>
<feature type="compositionally biased region" description="Polar residues" evidence="1">
    <location>
        <begin position="218"/>
        <end position="236"/>
    </location>
</feature>
<evidence type="ECO:0000313" key="3">
    <source>
        <dbReference type="EMBL" id="OYO23541.1"/>
    </source>
</evidence>
<evidence type="ECO:0000256" key="1">
    <source>
        <dbReference type="SAM" id="MobiDB-lite"/>
    </source>
</evidence>
<organism evidence="3 4">
    <name type="scientific">Enemella dayhoffiae</name>
    <dbReference type="NCBI Taxonomy" id="2016507"/>
    <lineage>
        <taxon>Bacteria</taxon>
        <taxon>Bacillati</taxon>
        <taxon>Actinomycetota</taxon>
        <taxon>Actinomycetes</taxon>
        <taxon>Propionibacteriales</taxon>
        <taxon>Propionibacteriaceae</taxon>
        <taxon>Enemella</taxon>
    </lineage>
</organism>
<gene>
    <name evidence="3" type="ORF">CGZ93_06135</name>
</gene>
<dbReference type="InterPro" id="IPR005532">
    <property type="entry name" value="SUMF_dom"/>
</dbReference>
<dbReference type="InterPro" id="IPR051043">
    <property type="entry name" value="Sulfatase_Mod_Factor_Kinase"/>
</dbReference>
<reference evidence="3 4" key="1">
    <citation type="submission" date="2017-07" db="EMBL/GenBank/DDBJ databases">
        <title>Draft whole genome sequences of clinical Proprionibacteriaceae strains.</title>
        <authorList>
            <person name="Bernier A.-M."/>
            <person name="Bernard K."/>
            <person name="Domingo M.-C."/>
        </authorList>
    </citation>
    <scope>NUCLEOTIDE SEQUENCE [LARGE SCALE GENOMIC DNA]</scope>
    <source>
        <strain evidence="3 4">NML 130396</strain>
    </source>
</reference>
<dbReference type="SUPFAM" id="SSF56436">
    <property type="entry name" value="C-type lectin-like"/>
    <property type="match status" value="1"/>
</dbReference>
<name>A0A255H7D7_9ACTN</name>
<protein>
    <submittedName>
        <fullName evidence="3">Sulfatase modifying factor 1 (C-alpha-formyglycine-generating enzyme 1)</fullName>
    </submittedName>
</protein>
<evidence type="ECO:0000313" key="4">
    <source>
        <dbReference type="Proteomes" id="UP000216311"/>
    </source>
</evidence>
<accession>A0A255H7D7</accession>
<feature type="region of interest" description="Disordered" evidence="1">
    <location>
        <begin position="218"/>
        <end position="253"/>
    </location>
</feature>
<proteinExistence type="predicted"/>
<dbReference type="AlphaFoldDB" id="A0A255H7D7"/>
<feature type="domain" description="Sulfatase-modifying factor enzyme-like" evidence="2">
    <location>
        <begin position="7"/>
        <end position="188"/>
    </location>
</feature>
<dbReference type="GO" id="GO:0120147">
    <property type="term" value="F:formylglycine-generating oxidase activity"/>
    <property type="evidence" value="ECO:0007669"/>
    <property type="project" value="TreeGrafter"/>
</dbReference>
<evidence type="ECO:0000259" key="2">
    <source>
        <dbReference type="Pfam" id="PF03781"/>
    </source>
</evidence>
<dbReference type="PANTHER" id="PTHR23150:SF19">
    <property type="entry name" value="FORMYLGLYCINE-GENERATING ENZYME"/>
    <property type="match status" value="1"/>
</dbReference>
<dbReference type="Pfam" id="PF03781">
    <property type="entry name" value="FGE-sulfatase"/>
    <property type="match status" value="1"/>
</dbReference>
<dbReference type="OrthoDB" id="9768004at2"/>
<dbReference type="InterPro" id="IPR016187">
    <property type="entry name" value="CTDL_fold"/>
</dbReference>
<dbReference type="Gene3D" id="3.90.1580.10">
    <property type="entry name" value="paralog of FGE (formylglycine-generating enzyme)"/>
    <property type="match status" value="1"/>
</dbReference>
<keyword evidence="4" id="KW-1185">Reference proteome</keyword>
<comment type="caution">
    <text evidence="3">The sequence shown here is derived from an EMBL/GenBank/DDBJ whole genome shotgun (WGS) entry which is preliminary data.</text>
</comment>
<sequence length="253" mass="27269">MGGRHGDQSPADGVRPVHPVELSRWQIDTTCVTNADFARFVDATGYRTEAERFGYSAVFHLAVADPKAILGQPPTTAWWLGVREASWPAGWSGSGLAGLEDHPVVHISHTDAEAYCAWAARRLPTGAEWEYASRGGLPDARFPWGDELLDADGTWRCNVWQGDFPRENTLEDGYLTTAPVRSYEPNGFAGGWQPGVTYEVGASSGSQGFVWSRTFTVGRSSGGSKDSATSKDTSPSKAPKDTEAPRGLPHTGV</sequence>
<dbReference type="PANTHER" id="PTHR23150">
    <property type="entry name" value="SULFATASE MODIFYING FACTOR 1, 2"/>
    <property type="match status" value="1"/>
</dbReference>